<keyword evidence="4 5" id="KW-0413">Isomerase</keyword>
<dbReference type="SUPFAM" id="SSF50621">
    <property type="entry name" value="Alanine racemase C-terminal domain-like"/>
    <property type="match status" value="1"/>
</dbReference>
<evidence type="ECO:0000256" key="7">
    <source>
        <dbReference type="PIRSR" id="PIRSR600821-52"/>
    </source>
</evidence>
<keyword evidence="3 5" id="KW-0663">Pyridoxal phosphate</keyword>
<protein>
    <recommendedName>
        <fullName evidence="5">Alanine racemase</fullName>
        <ecNumber evidence="5">5.1.1.1</ecNumber>
    </recommendedName>
</protein>
<gene>
    <name evidence="9" type="ORF">SAMN04487885_10429</name>
</gene>
<dbReference type="NCBIfam" id="TIGR00492">
    <property type="entry name" value="alr"/>
    <property type="match status" value="1"/>
</dbReference>
<dbReference type="OrthoDB" id="9813814at2"/>
<dbReference type="GO" id="GO:0005829">
    <property type="term" value="C:cytosol"/>
    <property type="evidence" value="ECO:0007669"/>
    <property type="project" value="TreeGrafter"/>
</dbReference>
<evidence type="ECO:0000256" key="6">
    <source>
        <dbReference type="PIRSR" id="PIRSR600821-50"/>
    </source>
</evidence>
<dbReference type="eggNOG" id="COG0787">
    <property type="taxonomic scope" value="Bacteria"/>
</dbReference>
<dbReference type="Gene3D" id="3.20.20.10">
    <property type="entry name" value="Alanine racemase"/>
    <property type="match status" value="1"/>
</dbReference>
<dbReference type="SMART" id="SM01005">
    <property type="entry name" value="Ala_racemase_C"/>
    <property type="match status" value="1"/>
</dbReference>
<comment type="cofactor">
    <cofactor evidence="2 5 6">
        <name>pyridoxal 5'-phosphate</name>
        <dbReference type="ChEBI" id="CHEBI:597326"/>
    </cofactor>
</comment>
<dbReference type="EMBL" id="FOOE01000004">
    <property type="protein sequence ID" value="SFF60621.1"/>
    <property type="molecule type" value="Genomic_DNA"/>
</dbReference>
<evidence type="ECO:0000256" key="3">
    <source>
        <dbReference type="ARBA" id="ARBA00022898"/>
    </source>
</evidence>
<evidence type="ECO:0000313" key="10">
    <source>
        <dbReference type="Proteomes" id="UP000182135"/>
    </source>
</evidence>
<dbReference type="PANTHER" id="PTHR30511:SF0">
    <property type="entry name" value="ALANINE RACEMASE, CATABOLIC-RELATED"/>
    <property type="match status" value="1"/>
</dbReference>
<feature type="active site" description="Proton acceptor; specific for D-alanine" evidence="5">
    <location>
        <position position="38"/>
    </location>
</feature>
<dbReference type="CDD" id="cd00430">
    <property type="entry name" value="PLPDE_III_AR"/>
    <property type="match status" value="1"/>
</dbReference>
<dbReference type="InterPro" id="IPR020622">
    <property type="entry name" value="Ala_racemase_pyridoxalP-BS"/>
</dbReference>
<dbReference type="PRINTS" id="PR00992">
    <property type="entry name" value="ALARACEMASE"/>
</dbReference>
<dbReference type="InterPro" id="IPR009006">
    <property type="entry name" value="Ala_racemase/Decarboxylase_C"/>
</dbReference>
<dbReference type="InterPro" id="IPR000821">
    <property type="entry name" value="Ala_racemase"/>
</dbReference>
<feature type="binding site" evidence="5 7">
    <location>
        <position position="315"/>
    </location>
    <ligand>
        <name>substrate</name>
    </ligand>
</feature>
<dbReference type="UniPathway" id="UPA00042">
    <property type="reaction ID" value="UER00497"/>
</dbReference>
<dbReference type="FunFam" id="3.20.20.10:FF:000002">
    <property type="entry name" value="Alanine racemase"/>
    <property type="match status" value="1"/>
</dbReference>
<evidence type="ECO:0000256" key="2">
    <source>
        <dbReference type="ARBA" id="ARBA00001933"/>
    </source>
</evidence>
<evidence type="ECO:0000256" key="1">
    <source>
        <dbReference type="ARBA" id="ARBA00000316"/>
    </source>
</evidence>
<feature type="binding site" evidence="5 7">
    <location>
        <position position="136"/>
    </location>
    <ligand>
        <name>substrate</name>
    </ligand>
</feature>
<dbReference type="GO" id="GO:0009252">
    <property type="term" value="P:peptidoglycan biosynthetic process"/>
    <property type="evidence" value="ECO:0007669"/>
    <property type="project" value="TreeGrafter"/>
</dbReference>
<proteinExistence type="inferred from homology"/>
<accession>A0A1I2K6D3</accession>
<dbReference type="PANTHER" id="PTHR30511">
    <property type="entry name" value="ALANINE RACEMASE"/>
    <property type="match status" value="1"/>
</dbReference>
<name>A0A1I2K6D3_9CLOT</name>
<dbReference type="Pfam" id="PF00842">
    <property type="entry name" value="Ala_racemase_C"/>
    <property type="match status" value="1"/>
</dbReference>
<sequence>MIDNIRPTWAEIDLDNLEHNMKEIAKLCKGKEIIAVLKADAYGHGALDVARTLINGGATKLGVAVITEALELRDSGIDTPIVILGYTPLSFAKELIRNDIEQTVYTYECAAELSKEAQSLNKRVKIHVAVDTGMGRIGFLPTNQGLNEIEALSKLPNVDIDAIFTHFATADEADKSYTLEQMEKFNWFCDALEKRGVNVGKKHIANSAAIIDMPDAYFDGVRPGILLYGYYPSYEVNREKLDLKRVLTLKANISYVKTLPKGEYISYGRKFYTERESIIATIPIGYADGYSRQMLNKAKVIINGQLAPVVGSICMDQCMVDVTDIGQVKEGDEVILLGEQNGVKFDAEDMAEIIGTISYEVICMISKRVPRVYIRDGEIVKVRNYV</sequence>
<dbReference type="GO" id="GO:0008784">
    <property type="term" value="F:alanine racemase activity"/>
    <property type="evidence" value="ECO:0007669"/>
    <property type="project" value="UniProtKB-UniRule"/>
</dbReference>
<feature type="active site" description="Proton acceptor; specific for L-alanine" evidence="5">
    <location>
        <position position="267"/>
    </location>
</feature>
<comment type="function">
    <text evidence="5">Catalyzes the interconversion of L-alanine and D-alanine. May also act on other amino acids.</text>
</comment>
<comment type="similarity">
    <text evidence="5">Belongs to the alanine racemase family.</text>
</comment>
<comment type="catalytic activity">
    <reaction evidence="1 5">
        <text>L-alanine = D-alanine</text>
        <dbReference type="Rhea" id="RHEA:20249"/>
        <dbReference type="ChEBI" id="CHEBI:57416"/>
        <dbReference type="ChEBI" id="CHEBI:57972"/>
        <dbReference type="EC" id="5.1.1.1"/>
    </reaction>
</comment>
<feature type="modified residue" description="N6-(pyridoxal phosphate)lysine" evidence="5 6">
    <location>
        <position position="38"/>
    </location>
</feature>
<evidence type="ECO:0000259" key="8">
    <source>
        <dbReference type="SMART" id="SM01005"/>
    </source>
</evidence>
<dbReference type="HAMAP" id="MF_01201">
    <property type="entry name" value="Ala_racemase"/>
    <property type="match status" value="1"/>
</dbReference>
<comment type="pathway">
    <text evidence="5">Amino-acid biosynthesis; D-alanine biosynthesis; D-alanine from L-alanine: step 1/1.</text>
</comment>
<dbReference type="PROSITE" id="PS00395">
    <property type="entry name" value="ALANINE_RACEMASE"/>
    <property type="match status" value="1"/>
</dbReference>
<dbReference type="GO" id="GO:0030170">
    <property type="term" value="F:pyridoxal phosphate binding"/>
    <property type="evidence" value="ECO:0007669"/>
    <property type="project" value="UniProtKB-UniRule"/>
</dbReference>
<dbReference type="InterPro" id="IPR029066">
    <property type="entry name" value="PLP-binding_barrel"/>
</dbReference>
<dbReference type="RefSeq" id="WP_099336048.1">
    <property type="nucleotide sequence ID" value="NZ_BAAACD010000006.1"/>
</dbReference>
<dbReference type="STRING" id="1529.SAMN04487885_10429"/>
<dbReference type="SUPFAM" id="SSF51419">
    <property type="entry name" value="PLP-binding barrel"/>
    <property type="match status" value="1"/>
</dbReference>
<dbReference type="Proteomes" id="UP000182135">
    <property type="component" value="Unassembled WGS sequence"/>
</dbReference>
<dbReference type="InterPro" id="IPR011079">
    <property type="entry name" value="Ala_racemase_C"/>
</dbReference>
<dbReference type="FunFam" id="2.40.37.10:FF:000006">
    <property type="entry name" value="Alanine racemase"/>
    <property type="match status" value="1"/>
</dbReference>
<organism evidence="9 10">
    <name type="scientific">Clostridium cadaveris</name>
    <dbReference type="NCBI Taxonomy" id="1529"/>
    <lineage>
        <taxon>Bacteria</taxon>
        <taxon>Bacillati</taxon>
        <taxon>Bacillota</taxon>
        <taxon>Clostridia</taxon>
        <taxon>Eubacteriales</taxon>
        <taxon>Clostridiaceae</taxon>
        <taxon>Clostridium</taxon>
    </lineage>
</organism>
<dbReference type="AlphaFoldDB" id="A0A1I2K6D3"/>
<feature type="domain" description="Alanine racemase C-terminal" evidence="8">
    <location>
        <begin position="246"/>
        <end position="374"/>
    </location>
</feature>
<dbReference type="EC" id="5.1.1.1" evidence="5"/>
<dbReference type="GO" id="GO:0030632">
    <property type="term" value="P:D-alanine biosynthetic process"/>
    <property type="evidence" value="ECO:0007669"/>
    <property type="project" value="UniProtKB-UniRule"/>
</dbReference>
<keyword evidence="10" id="KW-1185">Reference proteome</keyword>
<dbReference type="InterPro" id="IPR001608">
    <property type="entry name" value="Ala_racemase_N"/>
</dbReference>
<dbReference type="Pfam" id="PF01168">
    <property type="entry name" value="Ala_racemase_N"/>
    <property type="match status" value="1"/>
</dbReference>
<evidence type="ECO:0000256" key="4">
    <source>
        <dbReference type="ARBA" id="ARBA00023235"/>
    </source>
</evidence>
<evidence type="ECO:0000313" key="9">
    <source>
        <dbReference type="EMBL" id="SFF60621.1"/>
    </source>
</evidence>
<dbReference type="SMR" id="A0A1I2K6D3"/>
<evidence type="ECO:0000256" key="5">
    <source>
        <dbReference type="HAMAP-Rule" id="MF_01201"/>
    </source>
</evidence>
<reference evidence="9 10" key="1">
    <citation type="submission" date="2016-10" db="EMBL/GenBank/DDBJ databases">
        <authorList>
            <person name="de Groot N.N."/>
        </authorList>
    </citation>
    <scope>NUCLEOTIDE SEQUENCE [LARGE SCALE GENOMIC DNA]</scope>
    <source>
        <strain evidence="9 10">NLAE-zl-G419</strain>
    </source>
</reference>
<dbReference type="Gene3D" id="2.40.37.10">
    <property type="entry name" value="Lyase, Ornithine Decarboxylase, Chain A, domain 1"/>
    <property type="match status" value="1"/>
</dbReference>